<evidence type="ECO:0000313" key="2">
    <source>
        <dbReference type="EMBL" id="MFF9887146.1"/>
    </source>
</evidence>
<organism evidence="2 3">
    <name type="scientific">Streptomyces eurythermus</name>
    <dbReference type="NCBI Taxonomy" id="42237"/>
    <lineage>
        <taxon>Bacteria</taxon>
        <taxon>Bacillati</taxon>
        <taxon>Actinomycetota</taxon>
        <taxon>Actinomycetes</taxon>
        <taxon>Kitasatosporales</taxon>
        <taxon>Streptomycetaceae</taxon>
        <taxon>Streptomyces</taxon>
    </lineage>
</organism>
<feature type="compositionally biased region" description="Basic and acidic residues" evidence="1">
    <location>
        <begin position="1"/>
        <end position="18"/>
    </location>
</feature>
<dbReference type="RefSeq" id="WP_030794757.1">
    <property type="nucleotide sequence ID" value="NZ_JBFACJ010000033.1"/>
</dbReference>
<proteinExistence type="predicted"/>
<sequence length="66" mass="7361">MERADERLLRRRAYGADHDDPDPGPLPHRTYADSAPSTAPHRHLRPPVEPATRASGAVRRARGEAR</sequence>
<protein>
    <submittedName>
        <fullName evidence="2">Uncharacterized protein</fullName>
    </submittedName>
</protein>
<keyword evidence="3" id="KW-1185">Reference proteome</keyword>
<dbReference type="EMBL" id="JBICBM010000026">
    <property type="protein sequence ID" value="MFF9887146.1"/>
    <property type="molecule type" value="Genomic_DNA"/>
</dbReference>
<comment type="caution">
    <text evidence="2">The sequence shown here is derived from an EMBL/GenBank/DDBJ whole genome shotgun (WGS) entry which is preliminary data.</text>
</comment>
<feature type="region of interest" description="Disordered" evidence="1">
    <location>
        <begin position="1"/>
        <end position="66"/>
    </location>
</feature>
<evidence type="ECO:0000256" key="1">
    <source>
        <dbReference type="SAM" id="MobiDB-lite"/>
    </source>
</evidence>
<evidence type="ECO:0000313" key="3">
    <source>
        <dbReference type="Proteomes" id="UP001603418"/>
    </source>
</evidence>
<gene>
    <name evidence="2" type="ORF">ACF1HC_37070</name>
</gene>
<name>A0ABW6Z7M2_9ACTN</name>
<reference evidence="2 3" key="1">
    <citation type="submission" date="2024-10" db="EMBL/GenBank/DDBJ databases">
        <title>The Natural Products Discovery Center: Release of the First 8490 Sequenced Strains for Exploring Actinobacteria Biosynthetic Diversity.</title>
        <authorList>
            <person name="Kalkreuter E."/>
            <person name="Kautsar S.A."/>
            <person name="Yang D."/>
            <person name="Bader C.D."/>
            <person name="Teijaro C.N."/>
            <person name="Fluegel L."/>
            <person name="Davis C.M."/>
            <person name="Simpson J.R."/>
            <person name="Lauterbach L."/>
            <person name="Steele A.D."/>
            <person name="Gui C."/>
            <person name="Meng S."/>
            <person name="Li G."/>
            <person name="Viehrig K."/>
            <person name="Ye F."/>
            <person name="Su P."/>
            <person name="Kiefer A.F."/>
            <person name="Nichols A."/>
            <person name="Cepeda A.J."/>
            <person name="Yan W."/>
            <person name="Fan B."/>
            <person name="Jiang Y."/>
            <person name="Adhikari A."/>
            <person name="Zheng C.-J."/>
            <person name="Schuster L."/>
            <person name="Cowan T.M."/>
            <person name="Smanski M.J."/>
            <person name="Chevrette M.G."/>
            <person name="De Carvalho L.P.S."/>
            <person name="Shen B."/>
        </authorList>
    </citation>
    <scope>NUCLEOTIDE SEQUENCE [LARGE SCALE GENOMIC DNA]</scope>
    <source>
        <strain evidence="2 3">NPDC013366</strain>
    </source>
</reference>
<accession>A0ABW6Z7M2</accession>
<dbReference type="Proteomes" id="UP001603418">
    <property type="component" value="Unassembled WGS sequence"/>
</dbReference>